<sequence>MSIQNNKPDTPISESEDSDFVIVPTRKYVKESIEEHAQSRNHPDATLEDKGFVILSNDVDSDSQLRAATSRAVKKAYDLANTANQNAINANNNNSNTYLEKKQNGADIPNKTEFVNNLGLTETVILARNAVSSNGGSYQGYFKFAQVGTSSKENNSVTLISTDGASNTPVSFTNYEWYKNNVQTGIIRGNDTNMLGYAININNTRVMTLSEGGDLTIRGSATIKGNFKIGGNLIIGGNVTVGGFKITNDIDSGISATHSNDTLGEIEDTIGNSDFLINFIDKKPDGSIRSVQSLLKGDGVVMSTSHYQLDPNGFVKKTSPIINIWNDGKFETNKESHGAVVEHISEGIYHIKGIPGINIDMEYGGIEIPLCKNKLPLIWVDHETLPDGSIKLMIYHREHSDVPTFARNTQEGYADGDLIDIPNGRFISVRVQMPSAKD</sequence>
<dbReference type="InterPro" id="IPR005068">
    <property type="entry name" value="Phage_lambda_Stf-r2"/>
</dbReference>
<organism evidence="2 3">
    <name type="scientific">Xenorhabdus budapestensis</name>
    <dbReference type="NCBI Taxonomy" id="290110"/>
    <lineage>
        <taxon>Bacteria</taxon>
        <taxon>Pseudomonadati</taxon>
        <taxon>Pseudomonadota</taxon>
        <taxon>Gammaproteobacteria</taxon>
        <taxon>Enterobacterales</taxon>
        <taxon>Morganellaceae</taxon>
        <taxon>Xenorhabdus</taxon>
    </lineage>
</organism>
<evidence type="ECO:0000313" key="3">
    <source>
        <dbReference type="Proteomes" id="UP000225833"/>
    </source>
</evidence>
<gene>
    <name evidence="2" type="ORF">Xbud_01715</name>
</gene>
<reference evidence="2 3" key="1">
    <citation type="journal article" date="2017" name="Nat. Microbiol.">
        <title>Natural product diversity associated with the nematode symbionts Photorhabdus and Xenorhabdus.</title>
        <authorList>
            <person name="Tobias N.J."/>
            <person name="Wolff H."/>
            <person name="Djahanschiri B."/>
            <person name="Grundmann F."/>
            <person name="Kronenwerth M."/>
            <person name="Shi Y.M."/>
            <person name="Simonyi S."/>
            <person name="Grun P."/>
            <person name="Shapiro-Ilan D."/>
            <person name="Pidot S.J."/>
            <person name="Stinear T.P."/>
            <person name="Ebersberger I."/>
            <person name="Bode H.B."/>
        </authorList>
    </citation>
    <scope>NUCLEOTIDE SEQUENCE [LARGE SCALE GENOMIC DNA]</scope>
    <source>
        <strain evidence="2 3">DSM 16342</strain>
    </source>
</reference>
<dbReference type="Proteomes" id="UP000225833">
    <property type="component" value="Unassembled WGS sequence"/>
</dbReference>
<comment type="caution">
    <text evidence="2">The sequence shown here is derived from an EMBL/GenBank/DDBJ whole genome shotgun (WGS) entry which is preliminary data.</text>
</comment>
<accession>A0A2D0J115</accession>
<proteinExistence type="predicted"/>
<dbReference type="EMBL" id="NIBS01000007">
    <property type="protein sequence ID" value="PHM27988.1"/>
    <property type="molecule type" value="Genomic_DNA"/>
</dbReference>
<dbReference type="AlphaFoldDB" id="A0A2D0J115"/>
<name>A0A2D0J115_XENBU</name>
<feature type="domain" description="Phage tail protein C-terminal" evidence="1">
    <location>
        <begin position="308"/>
        <end position="435"/>
    </location>
</feature>
<dbReference type="Pfam" id="PF03406">
    <property type="entry name" value="Phage_fiber_2"/>
    <property type="match status" value="1"/>
</dbReference>
<dbReference type="RefSeq" id="WP_099135656.1">
    <property type="nucleotide sequence ID" value="NZ_CAWNNJ010000141.1"/>
</dbReference>
<dbReference type="Pfam" id="PF25670">
    <property type="entry name" value="Phage_tail_C_2"/>
    <property type="match status" value="1"/>
</dbReference>
<evidence type="ECO:0000259" key="1">
    <source>
        <dbReference type="Pfam" id="PF25670"/>
    </source>
</evidence>
<dbReference type="InterPro" id="IPR058008">
    <property type="entry name" value="Gp26_C"/>
</dbReference>
<dbReference type="GO" id="GO:0046718">
    <property type="term" value="P:symbiont entry into host cell"/>
    <property type="evidence" value="ECO:0007669"/>
    <property type="project" value="InterPro"/>
</dbReference>
<evidence type="ECO:0000313" key="2">
    <source>
        <dbReference type="EMBL" id="PHM27988.1"/>
    </source>
</evidence>
<dbReference type="GO" id="GO:0019062">
    <property type="term" value="P:virion attachment to host cell"/>
    <property type="evidence" value="ECO:0007669"/>
    <property type="project" value="InterPro"/>
</dbReference>
<dbReference type="OrthoDB" id="6683604at2"/>
<protein>
    <submittedName>
        <fullName evidence="2">Tail protein</fullName>
    </submittedName>
</protein>